<gene>
    <name evidence="1" type="ORF">N3K66_004750</name>
</gene>
<reference evidence="1" key="1">
    <citation type="submission" date="2022-10" db="EMBL/GenBank/DDBJ databases">
        <title>Complete Genome of Trichothecium roseum strain YXFP-22015, a Plant Pathogen Isolated from Citrus.</title>
        <authorList>
            <person name="Wang Y."/>
            <person name="Zhu L."/>
        </authorList>
    </citation>
    <scope>NUCLEOTIDE SEQUENCE</scope>
    <source>
        <strain evidence="1">YXFP-22015</strain>
    </source>
</reference>
<dbReference type="Proteomes" id="UP001163324">
    <property type="component" value="Chromosome 4"/>
</dbReference>
<dbReference type="EMBL" id="CM047943">
    <property type="protein sequence ID" value="KAI9900488.1"/>
    <property type="molecule type" value="Genomic_DNA"/>
</dbReference>
<accession>A0ACC0V236</accession>
<organism evidence="1 2">
    <name type="scientific">Trichothecium roseum</name>
    <dbReference type="NCBI Taxonomy" id="47278"/>
    <lineage>
        <taxon>Eukaryota</taxon>
        <taxon>Fungi</taxon>
        <taxon>Dikarya</taxon>
        <taxon>Ascomycota</taxon>
        <taxon>Pezizomycotina</taxon>
        <taxon>Sordariomycetes</taxon>
        <taxon>Hypocreomycetidae</taxon>
        <taxon>Hypocreales</taxon>
        <taxon>Hypocreales incertae sedis</taxon>
        <taxon>Trichothecium</taxon>
    </lineage>
</organism>
<proteinExistence type="predicted"/>
<name>A0ACC0V236_9HYPO</name>
<evidence type="ECO:0000313" key="2">
    <source>
        <dbReference type="Proteomes" id="UP001163324"/>
    </source>
</evidence>
<keyword evidence="2" id="KW-1185">Reference proteome</keyword>
<comment type="caution">
    <text evidence="1">The sequence shown here is derived from an EMBL/GenBank/DDBJ whole genome shotgun (WGS) entry which is preliminary data.</text>
</comment>
<protein>
    <submittedName>
        <fullName evidence="1">Uncharacterized protein</fullName>
    </submittedName>
</protein>
<sequence>MCIAFFTSKHPDYALILVDNRDEYILRPTSRPHWWTHPATGRHVLSARDLERPERGTWLGVTPAGRVCVLTNYREPARSPVAGRVSRGAMVTNWLGQETSDHDDDGSIAGDVGAFLADTDVRGSGGFSMLVGKLSRKKGTNGENGEDGERKGEGESKGQVRGEFAIVSNRAGSLEDVPLLNLDERDGGWGLTNTAFDRSAEWEKVVLGTAAFDRAVRTHGEQEASSRTEDELIERLLKLLSANTLADPGGKSLAETLQMLKGSVFIPPLGDERHRAEMEAARARGKGEWWSEEAEKREKESGGVNGVNGDDGGKRLHPHGEEGFTTGLYGTQRQTVLLVGRDSGEVTFFERALWDPNGNEIPRGQGDVVHRFKIGEEE</sequence>
<evidence type="ECO:0000313" key="1">
    <source>
        <dbReference type="EMBL" id="KAI9900488.1"/>
    </source>
</evidence>